<dbReference type="VEuPathDB" id="FungiDB:ASPFODRAFT_694542"/>
<evidence type="ECO:0000313" key="1">
    <source>
        <dbReference type="EMBL" id="OJZ79475.1"/>
    </source>
</evidence>
<sequence>MLGWVNHLLYSGQACSKDKQLLLAAALDTQITFLSAHQQTEHEQDFTRSGPEKESRVLNNGCLTFEPEI</sequence>
<proteinExistence type="predicted"/>
<dbReference type="EMBL" id="KV878328">
    <property type="protein sequence ID" value="OJZ79475.1"/>
    <property type="molecule type" value="Genomic_DNA"/>
</dbReference>
<protein>
    <submittedName>
        <fullName evidence="1">Uncharacterized protein</fullName>
    </submittedName>
</protein>
<dbReference type="AlphaFoldDB" id="A0A1M3SYC2"/>
<gene>
    <name evidence="1" type="ORF">ASPFODRAFT_694542</name>
</gene>
<organism evidence="1 2">
    <name type="scientific">Aspergillus luchuensis (strain CBS 106.47)</name>
    <dbReference type="NCBI Taxonomy" id="1137211"/>
    <lineage>
        <taxon>Eukaryota</taxon>
        <taxon>Fungi</taxon>
        <taxon>Dikarya</taxon>
        <taxon>Ascomycota</taxon>
        <taxon>Pezizomycotina</taxon>
        <taxon>Eurotiomycetes</taxon>
        <taxon>Eurotiomycetidae</taxon>
        <taxon>Eurotiales</taxon>
        <taxon>Aspergillaceae</taxon>
        <taxon>Aspergillus</taxon>
        <taxon>Aspergillus subgen. Circumdati</taxon>
    </lineage>
</organism>
<reference evidence="2" key="1">
    <citation type="journal article" date="2017" name="Genome Biol.">
        <title>Comparative genomics reveals high biological diversity and specific adaptations in the industrially and medically important fungal genus Aspergillus.</title>
        <authorList>
            <person name="de Vries R.P."/>
            <person name="Riley R."/>
            <person name="Wiebenga A."/>
            <person name="Aguilar-Osorio G."/>
            <person name="Amillis S."/>
            <person name="Uchima C.A."/>
            <person name="Anderluh G."/>
            <person name="Asadollahi M."/>
            <person name="Askin M."/>
            <person name="Barry K."/>
            <person name="Battaglia E."/>
            <person name="Bayram O."/>
            <person name="Benocci T."/>
            <person name="Braus-Stromeyer S.A."/>
            <person name="Caldana C."/>
            <person name="Canovas D."/>
            <person name="Cerqueira G.C."/>
            <person name="Chen F."/>
            <person name="Chen W."/>
            <person name="Choi C."/>
            <person name="Clum A."/>
            <person name="Dos Santos R.A."/>
            <person name="Damasio A.R."/>
            <person name="Diallinas G."/>
            <person name="Emri T."/>
            <person name="Fekete E."/>
            <person name="Flipphi M."/>
            <person name="Freyberg S."/>
            <person name="Gallo A."/>
            <person name="Gournas C."/>
            <person name="Habgood R."/>
            <person name="Hainaut M."/>
            <person name="Harispe M.L."/>
            <person name="Henrissat B."/>
            <person name="Hilden K.S."/>
            <person name="Hope R."/>
            <person name="Hossain A."/>
            <person name="Karabika E."/>
            <person name="Karaffa L."/>
            <person name="Karanyi Z."/>
            <person name="Krasevec N."/>
            <person name="Kuo A."/>
            <person name="Kusch H."/>
            <person name="LaButti K."/>
            <person name="Lagendijk E.L."/>
            <person name="Lapidus A."/>
            <person name="Levasseur A."/>
            <person name="Lindquist E."/>
            <person name="Lipzen A."/>
            <person name="Logrieco A.F."/>
            <person name="MacCabe A."/>
            <person name="Maekelae M.R."/>
            <person name="Malavazi I."/>
            <person name="Melin P."/>
            <person name="Meyer V."/>
            <person name="Mielnichuk N."/>
            <person name="Miskei M."/>
            <person name="Molnar A.P."/>
            <person name="Mule G."/>
            <person name="Ngan C.Y."/>
            <person name="Orejas M."/>
            <person name="Orosz E."/>
            <person name="Ouedraogo J.P."/>
            <person name="Overkamp K.M."/>
            <person name="Park H.-S."/>
            <person name="Perrone G."/>
            <person name="Piumi F."/>
            <person name="Punt P.J."/>
            <person name="Ram A.F."/>
            <person name="Ramon A."/>
            <person name="Rauscher S."/>
            <person name="Record E."/>
            <person name="Riano-Pachon D.M."/>
            <person name="Robert V."/>
            <person name="Roehrig J."/>
            <person name="Ruller R."/>
            <person name="Salamov A."/>
            <person name="Salih N.S."/>
            <person name="Samson R.A."/>
            <person name="Sandor E."/>
            <person name="Sanguinetti M."/>
            <person name="Schuetze T."/>
            <person name="Sepcic K."/>
            <person name="Shelest E."/>
            <person name="Sherlock G."/>
            <person name="Sophianopoulou V."/>
            <person name="Squina F.M."/>
            <person name="Sun H."/>
            <person name="Susca A."/>
            <person name="Todd R.B."/>
            <person name="Tsang A."/>
            <person name="Unkles S.E."/>
            <person name="van de Wiele N."/>
            <person name="van Rossen-Uffink D."/>
            <person name="Oliveira J.V."/>
            <person name="Vesth T.C."/>
            <person name="Visser J."/>
            <person name="Yu J.-H."/>
            <person name="Zhou M."/>
            <person name="Andersen M.R."/>
            <person name="Archer D.B."/>
            <person name="Baker S.E."/>
            <person name="Benoit I."/>
            <person name="Brakhage A.A."/>
            <person name="Braus G.H."/>
            <person name="Fischer R."/>
            <person name="Frisvad J.C."/>
            <person name="Goldman G.H."/>
            <person name="Houbraken J."/>
            <person name="Oakley B."/>
            <person name="Pocsi I."/>
            <person name="Scazzocchio C."/>
            <person name="Seiboth B."/>
            <person name="vanKuyk P.A."/>
            <person name="Wortman J."/>
            <person name="Dyer P.S."/>
            <person name="Grigoriev I.V."/>
        </authorList>
    </citation>
    <scope>NUCLEOTIDE SEQUENCE [LARGE SCALE GENOMIC DNA]</scope>
    <source>
        <strain evidence="2">CBS 106.47</strain>
    </source>
</reference>
<dbReference type="Proteomes" id="UP000184063">
    <property type="component" value="Unassembled WGS sequence"/>
</dbReference>
<evidence type="ECO:0000313" key="2">
    <source>
        <dbReference type="Proteomes" id="UP000184063"/>
    </source>
</evidence>
<name>A0A1M3SYC2_ASPLC</name>
<accession>A0A1M3SYC2</accession>